<proteinExistence type="predicted"/>
<protein>
    <submittedName>
        <fullName evidence="3">Uncharacterized protein</fullName>
    </submittedName>
</protein>
<accession>A0A3G9IX83</accession>
<dbReference type="RefSeq" id="WP_125569624.1">
    <property type="nucleotide sequence ID" value="NZ_AP019307.1"/>
</dbReference>
<dbReference type="KEGG" id="nbe:Back2_25880"/>
<sequence>MTRPDEQAWRDIIDNFGERADLGDGGPAELPDFEEQEEPVVEPDPQSWTPAWEDEGHFEPPAPPPLPRTSPATTLAWIGVLGMPALAIVLYTLTTIINWTPPGWLSLLMVAGFVGGFGALVAGMRSNPDDPWDDGARL</sequence>
<keyword evidence="4" id="KW-1185">Reference proteome</keyword>
<keyword evidence="2" id="KW-1133">Transmembrane helix</keyword>
<evidence type="ECO:0000313" key="4">
    <source>
        <dbReference type="Proteomes" id="UP000271573"/>
    </source>
</evidence>
<gene>
    <name evidence="3" type="ORF">Back2_25880</name>
</gene>
<reference evidence="3 4" key="1">
    <citation type="submission" date="2018-11" db="EMBL/GenBank/DDBJ databases">
        <title>Complete genome sequence of Nocardioides baekrokdamisoli strain KCTC 39748.</title>
        <authorList>
            <person name="Kang S.W."/>
            <person name="Lee K.C."/>
            <person name="Kim K.K."/>
            <person name="Kim J.S."/>
            <person name="Kim D.S."/>
            <person name="Ko S.H."/>
            <person name="Yang S.H."/>
            <person name="Shin Y.K."/>
            <person name="Lee J.S."/>
        </authorList>
    </citation>
    <scope>NUCLEOTIDE SEQUENCE [LARGE SCALE GENOMIC DNA]</scope>
    <source>
        <strain evidence="3 4">KCTC 39748</strain>
    </source>
</reference>
<organism evidence="3 4">
    <name type="scientific">Nocardioides baekrokdamisoli</name>
    <dbReference type="NCBI Taxonomy" id="1804624"/>
    <lineage>
        <taxon>Bacteria</taxon>
        <taxon>Bacillati</taxon>
        <taxon>Actinomycetota</taxon>
        <taxon>Actinomycetes</taxon>
        <taxon>Propionibacteriales</taxon>
        <taxon>Nocardioidaceae</taxon>
        <taxon>Nocardioides</taxon>
    </lineage>
</organism>
<dbReference type="AlphaFoldDB" id="A0A3G9IX83"/>
<evidence type="ECO:0000256" key="1">
    <source>
        <dbReference type="SAM" id="MobiDB-lite"/>
    </source>
</evidence>
<feature type="compositionally biased region" description="Acidic residues" evidence="1">
    <location>
        <begin position="31"/>
        <end position="41"/>
    </location>
</feature>
<keyword evidence="2" id="KW-0812">Transmembrane</keyword>
<dbReference type="EMBL" id="AP019307">
    <property type="protein sequence ID" value="BBH18301.1"/>
    <property type="molecule type" value="Genomic_DNA"/>
</dbReference>
<evidence type="ECO:0000313" key="3">
    <source>
        <dbReference type="EMBL" id="BBH18301.1"/>
    </source>
</evidence>
<dbReference type="OrthoDB" id="3787269at2"/>
<feature type="region of interest" description="Disordered" evidence="1">
    <location>
        <begin position="16"/>
        <end position="68"/>
    </location>
</feature>
<name>A0A3G9IX83_9ACTN</name>
<feature type="transmembrane region" description="Helical" evidence="2">
    <location>
        <begin position="75"/>
        <end position="97"/>
    </location>
</feature>
<evidence type="ECO:0000256" key="2">
    <source>
        <dbReference type="SAM" id="Phobius"/>
    </source>
</evidence>
<dbReference type="Proteomes" id="UP000271573">
    <property type="component" value="Chromosome"/>
</dbReference>
<keyword evidence="2" id="KW-0472">Membrane</keyword>
<feature type="transmembrane region" description="Helical" evidence="2">
    <location>
        <begin position="103"/>
        <end position="122"/>
    </location>
</feature>